<dbReference type="Gene3D" id="3.20.20.30">
    <property type="entry name" value="Luciferase-like domain"/>
    <property type="match status" value="1"/>
</dbReference>
<protein>
    <submittedName>
        <fullName evidence="3">Luciferase family oxidoreductase, group 1</fullName>
    </submittedName>
</protein>
<dbReference type="InterPro" id="IPR050766">
    <property type="entry name" value="Bact_Lucif_Oxidored"/>
</dbReference>
<dbReference type="InterPro" id="IPR019949">
    <property type="entry name" value="CmoO-like"/>
</dbReference>
<evidence type="ECO:0000313" key="4">
    <source>
        <dbReference type="Proteomes" id="UP000198618"/>
    </source>
</evidence>
<reference evidence="3 4" key="1">
    <citation type="submission" date="2016-10" db="EMBL/GenBank/DDBJ databases">
        <authorList>
            <person name="de Groot N.N."/>
        </authorList>
    </citation>
    <scope>NUCLEOTIDE SEQUENCE [LARGE SCALE GENOMIC DNA]</scope>
    <source>
        <strain evidence="3 4">IBRC-M 10780</strain>
    </source>
</reference>
<keyword evidence="4" id="KW-1185">Reference proteome</keyword>
<dbReference type="GO" id="GO:0016705">
    <property type="term" value="F:oxidoreductase activity, acting on paired donors, with incorporation or reduction of molecular oxygen"/>
    <property type="evidence" value="ECO:0007669"/>
    <property type="project" value="InterPro"/>
</dbReference>
<dbReference type="RefSeq" id="WP_090871105.1">
    <property type="nucleotide sequence ID" value="NZ_FOHE01000014.1"/>
</dbReference>
<evidence type="ECO:0000256" key="1">
    <source>
        <dbReference type="ARBA" id="ARBA00007789"/>
    </source>
</evidence>
<gene>
    <name evidence="3" type="ORF">SAMN05216389_11480</name>
</gene>
<evidence type="ECO:0000313" key="3">
    <source>
        <dbReference type="EMBL" id="SET54879.1"/>
    </source>
</evidence>
<dbReference type="EMBL" id="FOHE01000014">
    <property type="protein sequence ID" value="SET54879.1"/>
    <property type="molecule type" value="Genomic_DNA"/>
</dbReference>
<dbReference type="InterPro" id="IPR036661">
    <property type="entry name" value="Luciferase-like_sf"/>
</dbReference>
<dbReference type="InterPro" id="IPR011251">
    <property type="entry name" value="Luciferase-like_dom"/>
</dbReference>
<dbReference type="OrthoDB" id="9780518at2"/>
<dbReference type="STRING" id="930131.SAMN05216389_11480"/>
<name>A0A1I0FA25_9BACI</name>
<evidence type="ECO:0000259" key="2">
    <source>
        <dbReference type="Pfam" id="PF00296"/>
    </source>
</evidence>
<accession>A0A1I0FA25</accession>
<dbReference type="SUPFAM" id="SSF51679">
    <property type="entry name" value="Bacterial luciferase-like"/>
    <property type="match status" value="1"/>
</dbReference>
<dbReference type="FunFam" id="3.20.20.30:FF:000002">
    <property type="entry name" value="LLM class flavin-dependent oxidoreductase"/>
    <property type="match status" value="1"/>
</dbReference>
<comment type="similarity">
    <text evidence="1">To bacterial alkanal monooxygenase alpha and beta chains.</text>
</comment>
<dbReference type="Pfam" id="PF00296">
    <property type="entry name" value="Bac_luciferase"/>
    <property type="match status" value="1"/>
</dbReference>
<dbReference type="Proteomes" id="UP000198618">
    <property type="component" value="Unassembled WGS sequence"/>
</dbReference>
<dbReference type="AlphaFoldDB" id="A0A1I0FA25"/>
<dbReference type="NCBIfam" id="TIGR03558">
    <property type="entry name" value="oxido_grp_1"/>
    <property type="match status" value="1"/>
</dbReference>
<dbReference type="PANTHER" id="PTHR30137">
    <property type="entry name" value="LUCIFERASE-LIKE MONOOXYGENASE"/>
    <property type="match status" value="1"/>
</dbReference>
<dbReference type="GO" id="GO:0005829">
    <property type="term" value="C:cytosol"/>
    <property type="evidence" value="ECO:0007669"/>
    <property type="project" value="TreeGrafter"/>
</dbReference>
<sequence>MKISILDQSPIGYQQSHAEALRHTVTLSQEAERLGYSRFWVSEHHNEAFFAGSSPEILATYLAAKTSTIRIGTGGVMLPHYSPYKIAESFRILESLEPGRIDLGIGRAPGGKPAVSRAIHYGSSTGGVDRYAEKVDDLRHFLYDSIPKNHWLSGISAVPKAGTAPEIWHLATSKSGAGFAAEKGLPLVFAHFITPKKGLEAVTYYRDHFKPSFHQQKPKIMVAVFAMAAETEEEAEKQARIHDLALLYIANGKAIEGIPTYEMTDQHQPVGLEDQIIRKNRERMIVGTPDKVKDSLLELHQTYNTDELMLVSLTTDIQQKLKSIQLIAKEMSL</sequence>
<organism evidence="3 4">
    <name type="scientific">Oceanobacillus limi</name>
    <dbReference type="NCBI Taxonomy" id="930131"/>
    <lineage>
        <taxon>Bacteria</taxon>
        <taxon>Bacillati</taxon>
        <taxon>Bacillota</taxon>
        <taxon>Bacilli</taxon>
        <taxon>Bacillales</taxon>
        <taxon>Bacillaceae</taxon>
        <taxon>Oceanobacillus</taxon>
    </lineage>
</organism>
<feature type="domain" description="Luciferase-like" evidence="2">
    <location>
        <begin position="1"/>
        <end position="303"/>
    </location>
</feature>
<dbReference type="PANTHER" id="PTHR30137:SF19">
    <property type="entry name" value="LUCIFERASE-LIKE MONOOXYGENASE"/>
    <property type="match status" value="1"/>
</dbReference>
<proteinExistence type="predicted"/>